<evidence type="ECO:0000313" key="1">
    <source>
        <dbReference type="EMBL" id="WAS99270.1"/>
    </source>
</evidence>
<reference evidence="1" key="1">
    <citation type="submission" date="2022-11" db="EMBL/GenBank/DDBJ databases">
        <title>Minimal conservation of predation-associated metabolite biosynthetic gene clusters underscores biosynthetic potential of Myxococcota including descriptions for ten novel species: Archangium lansinium sp. nov., Myxococcus landrumus sp. nov., Nannocystis bai.</title>
        <authorList>
            <person name="Ahearne A."/>
            <person name="Stevens C."/>
            <person name="Dowd S."/>
        </authorList>
    </citation>
    <scope>NUCLEOTIDE SEQUENCE</scope>
    <source>
        <strain evidence="1">Fl3</strain>
    </source>
</reference>
<dbReference type="RefSeq" id="WP_269041631.1">
    <property type="nucleotide sequence ID" value="NZ_CP114040.1"/>
</dbReference>
<dbReference type="EMBL" id="CP114040">
    <property type="protein sequence ID" value="WAS99270.1"/>
    <property type="molecule type" value="Genomic_DNA"/>
</dbReference>
<keyword evidence="2" id="KW-1185">Reference proteome</keyword>
<evidence type="ECO:0000313" key="2">
    <source>
        <dbReference type="Proteomes" id="UP001164459"/>
    </source>
</evidence>
<protein>
    <submittedName>
        <fullName evidence="1">Uncharacterized protein</fullName>
    </submittedName>
</protein>
<organism evidence="1 2">
    <name type="scientific">Nannocystis punicea</name>
    <dbReference type="NCBI Taxonomy" id="2995304"/>
    <lineage>
        <taxon>Bacteria</taxon>
        <taxon>Pseudomonadati</taxon>
        <taxon>Myxococcota</taxon>
        <taxon>Polyangia</taxon>
        <taxon>Nannocystales</taxon>
        <taxon>Nannocystaceae</taxon>
        <taxon>Nannocystis</taxon>
    </lineage>
</organism>
<sequence>MGLFDFRCPVSGLSLRAADAVHVALIEVSPGEWSPLSLPLRGCYDRGGSIDGFTPDFRTELFVAGFARFVQAKRVEAGWARDELASFVRRPGIESLLYLFERVNTMSEWGEATFTLDGRSLRQVLIHAQVFTAVAPPVRPAQAPEYEALEQQLARAPVAPQAREMFEEIIIAADPVRVEASAALSQLTAFTRWLAAHQRRWSPAAETGQFGVLEDLEFAREALVKLDGSPKLLRVIERVLEELEEEARE</sequence>
<accession>A0ABY7HIV9</accession>
<name>A0ABY7HIV9_9BACT</name>
<dbReference type="Proteomes" id="UP001164459">
    <property type="component" value="Chromosome"/>
</dbReference>
<proteinExistence type="predicted"/>
<gene>
    <name evidence="1" type="ORF">O0S08_24340</name>
</gene>